<sequence length="522" mass="57826">MDRSRLYKNKSKDNEELRRRRIDQSVELRKAKKDEQLQKRRNVLEGVDETSPLKETQISGTEVINYDKIVSDMGNRSQEVQLQAIQTCRKTLSRAKNPPIDEFFNRGVVRLLTAALDAKSDAIVFEAAWALTNIASGESHHTQGVVDSGASPKLIRLLSHKDIRIAEQCIWALGNIAGDGTSQRDMLIRMGVVEPTLRLLDRAWDSPGVVSNIAWMLSNLCRNKNPHPPRETIQRLLPILKKLLGYSKSVDVVVDAAWALSYASDSANDFINDILASDCAPTLIKLLGSGTPGLISPALRAIGNLVLGDDDQTQVIVDAGVLAYMPDLLNSDRSSIIKESCWMLSNVTAGSIPQIQSVIDAKIIPRVLELMLKEEFKIQKEACWVISNMINGGSPEQRAYLLNQNVLAALSKLLTVSDVRVLVLVLEAIRRLFETAHEFGQLEQCCLSLEACGGLDSLEQLQDHNNEQVYQAAYDMIVTFFNDAGNSTAEAAEGEEPNVPNDSQEFHFVPQPTQTGSTDFEF</sequence>
<dbReference type="PIRSF" id="PIRSF005673">
    <property type="entry name" value="Importin_alpha"/>
    <property type="match status" value="1"/>
</dbReference>
<feature type="region of interest" description="Disordered" evidence="7">
    <location>
        <begin position="491"/>
        <end position="522"/>
    </location>
</feature>
<dbReference type="EMBL" id="GEEE01017849">
    <property type="protein sequence ID" value="JAP45376.1"/>
    <property type="molecule type" value="Transcribed_RNA"/>
</dbReference>
<gene>
    <name evidence="9" type="primary">IMA1</name>
    <name evidence="9" type="ORF">TR83063</name>
</gene>
<dbReference type="Pfam" id="PF16186">
    <property type="entry name" value="Arm_3"/>
    <property type="match status" value="1"/>
</dbReference>
<dbReference type="SUPFAM" id="SSF48371">
    <property type="entry name" value="ARM repeat"/>
    <property type="match status" value="1"/>
</dbReference>
<dbReference type="InterPro" id="IPR036975">
    <property type="entry name" value="Importin-a_IBB_sf"/>
</dbReference>
<keyword evidence="3" id="KW-0677">Repeat</keyword>
<organism evidence="9">
    <name type="scientific">Schistocephalus solidus</name>
    <name type="common">Tapeworm</name>
    <dbReference type="NCBI Taxonomy" id="70667"/>
    <lineage>
        <taxon>Eukaryota</taxon>
        <taxon>Metazoa</taxon>
        <taxon>Spiralia</taxon>
        <taxon>Lophotrochozoa</taxon>
        <taxon>Platyhelminthes</taxon>
        <taxon>Cestoda</taxon>
        <taxon>Eucestoda</taxon>
        <taxon>Diphyllobothriidea</taxon>
        <taxon>Diphyllobothriidae</taxon>
        <taxon>Schistocephalus</taxon>
    </lineage>
</organism>
<feature type="repeat" description="ARM" evidence="6">
    <location>
        <begin position="149"/>
        <end position="191"/>
    </location>
</feature>
<feature type="domain" description="IBB" evidence="8">
    <location>
        <begin position="1"/>
        <end position="50"/>
    </location>
</feature>
<feature type="repeat" description="ARM" evidence="6">
    <location>
        <begin position="278"/>
        <end position="320"/>
    </location>
</feature>
<proteinExistence type="inferred from homology"/>
<dbReference type="InterPro" id="IPR016024">
    <property type="entry name" value="ARM-type_fold"/>
</dbReference>
<dbReference type="InterPro" id="IPR000225">
    <property type="entry name" value="Armadillo"/>
</dbReference>
<comment type="similarity">
    <text evidence="1 5">Belongs to the importin alpha family.</text>
</comment>
<dbReference type="Pfam" id="PF00514">
    <property type="entry name" value="Arm"/>
    <property type="match status" value="6"/>
</dbReference>
<dbReference type="InterPro" id="IPR011989">
    <property type="entry name" value="ARM-like"/>
</dbReference>
<evidence type="ECO:0000256" key="7">
    <source>
        <dbReference type="SAM" id="MobiDB-lite"/>
    </source>
</evidence>
<evidence type="ECO:0000313" key="9">
    <source>
        <dbReference type="EMBL" id="JAP45376.1"/>
    </source>
</evidence>
<dbReference type="Gene3D" id="1.20.5.690">
    <property type="entry name" value="Importin-alpha, importin-beta-binding domain"/>
    <property type="match status" value="1"/>
</dbReference>
<evidence type="ECO:0000256" key="4">
    <source>
        <dbReference type="ARBA" id="ARBA00022927"/>
    </source>
</evidence>
<dbReference type="GO" id="GO:0006606">
    <property type="term" value="P:protein import into nucleus"/>
    <property type="evidence" value="ECO:0007669"/>
    <property type="project" value="InterPro"/>
</dbReference>
<dbReference type="InterPro" id="IPR024931">
    <property type="entry name" value="Importin_alpha"/>
</dbReference>
<dbReference type="Gene3D" id="1.25.10.10">
    <property type="entry name" value="Leucine-rich Repeat Variant"/>
    <property type="match status" value="1"/>
</dbReference>
<keyword evidence="4 5" id="KW-0653">Protein transport</keyword>
<dbReference type="AlphaFoldDB" id="A0A0X3PDU1"/>
<dbReference type="Pfam" id="PF01749">
    <property type="entry name" value="IBB"/>
    <property type="match status" value="1"/>
</dbReference>
<reference evidence="9" key="1">
    <citation type="submission" date="2016-01" db="EMBL/GenBank/DDBJ databases">
        <title>Reference transcriptome for the parasite Schistocephalus solidus: insights into the molecular evolution of parasitism.</title>
        <authorList>
            <person name="Hebert F.O."/>
            <person name="Grambauer S."/>
            <person name="Barber I."/>
            <person name="Landry C.R."/>
            <person name="Aubin-Horth N."/>
        </authorList>
    </citation>
    <scope>NUCLEOTIDE SEQUENCE</scope>
</reference>
<evidence type="ECO:0000259" key="8">
    <source>
        <dbReference type="PROSITE" id="PS51214"/>
    </source>
</evidence>
<dbReference type="InterPro" id="IPR032413">
    <property type="entry name" value="Arm_3"/>
</dbReference>
<evidence type="ECO:0000256" key="5">
    <source>
        <dbReference type="PIRNR" id="PIRNR005673"/>
    </source>
</evidence>
<protein>
    <recommendedName>
        <fullName evidence="5">Importin subunit alpha</fullName>
    </recommendedName>
</protein>
<accession>A0A0X3PDU1</accession>
<keyword evidence="2 5" id="KW-0813">Transport</keyword>
<name>A0A0X3PDU1_SCHSO</name>
<evidence type="ECO:0000256" key="3">
    <source>
        <dbReference type="ARBA" id="ARBA00022737"/>
    </source>
</evidence>
<dbReference type="SMART" id="SM00185">
    <property type="entry name" value="ARM"/>
    <property type="match status" value="8"/>
</dbReference>
<feature type="compositionally biased region" description="Polar residues" evidence="7">
    <location>
        <begin position="511"/>
        <end position="522"/>
    </location>
</feature>
<evidence type="ECO:0000256" key="2">
    <source>
        <dbReference type="ARBA" id="ARBA00022448"/>
    </source>
</evidence>
<dbReference type="InterPro" id="IPR002652">
    <property type="entry name" value="Importin-a_IBB"/>
</dbReference>
<dbReference type="PANTHER" id="PTHR23316">
    <property type="entry name" value="IMPORTIN ALPHA"/>
    <property type="match status" value="1"/>
</dbReference>
<dbReference type="PROSITE" id="PS50176">
    <property type="entry name" value="ARM_REPEAT"/>
    <property type="match status" value="2"/>
</dbReference>
<evidence type="ECO:0000256" key="6">
    <source>
        <dbReference type="PROSITE-ProRule" id="PRU00259"/>
    </source>
</evidence>
<dbReference type="GO" id="GO:0061608">
    <property type="term" value="F:nuclear import signal receptor activity"/>
    <property type="evidence" value="ECO:0007669"/>
    <property type="project" value="InterPro"/>
</dbReference>
<dbReference type="PROSITE" id="PS51214">
    <property type="entry name" value="IBB"/>
    <property type="match status" value="1"/>
</dbReference>
<evidence type="ECO:0000256" key="1">
    <source>
        <dbReference type="ARBA" id="ARBA00010394"/>
    </source>
</evidence>
<dbReference type="GO" id="GO:0005737">
    <property type="term" value="C:cytoplasm"/>
    <property type="evidence" value="ECO:0007669"/>
    <property type="project" value="InterPro"/>
</dbReference>